<sequence length="583" mass="67718">MNFKLRNLTFCVLALVNLYSCSQLEEEMNGESNFDNAFILEERPFLRGTESIHFKINSEVLGGYKIDDITLAVNNKIISGDLLTEGGDYTFTFDSKQVEDGVQAFDVTAYFTNSANEAKEVKETYSIEVDNYLPAYFYESGYADQQNYEIKGNRGSYVSYSTKSNTEISFAFYNNVGNRISDVYSSTLNDTVRFLIPEDITSQEFYVGTFEGYDNVYTDIYNNGDIKRNSIYNRRYLNLDFILSSQKEPKVYKNNASIDNIKKITVGYNKEDIPDGRINVPIYTLYDNYVDNSDYQYKYQILDIYEKDLNDDTYSYGFGNTATIYQKDENDNYEGITILCNYLNDGDTVLINEEDLKPMINYGTDLEYAGYHLRVKSDKKHLITWPFRENNIIGFFDIKNKKDDNYEIIKVNRQSQDDHHRVYTTYTSVINNMSDKGGDLPDASLINYTQNGDTVKVVDPMIDDKTSNLEIRLDIIDPNVEFYNQEPIRIVVNSNKLSKELVFTFVNDSIYETIHGGKYALIKKENIRDLDVRIWKDIDRYQGGFYELQSYNYFNQSNTRSSNNSRNSYENELLFDKGIIINR</sequence>
<keyword evidence="2" id="KW-1185">Reference proteome</keyword>
<accession>A0A7X9XBI7</accession>
<evidence type="ECO:0000313" key="1">
    <source>
        <dbReference type="EMBL" id="NME70780.1"/>
    </source>
</evidence>
<dbReference type="RefSeq" id="WP_169659010.1">
    <property type="nucleotide sequence ID" value="NZ_JABANE010000074.1"/>
</dbReference>
<gene>
    <name evidence="1" type="ORF">HHU12_22595</name>
</gene>
<dbReference type="EMBL" id="JABANE010000074">
    <property type="protein sequence ID" value="NME70780.1"/>
    <property type="molecule type" value="Genomic_DNA"/>
</dbReference>
<proteinExistence type="predicted"/>
<protein>
    <submittedName>
        <fullName evidence="1">Uncharacterized protein</fullName>
    </submittedName>
</protein>
<comment type="caution">
    <text evidence="1">The sequence shown here is derived from an EMBL/GenBank/DDBJ whole genome shotgun (WGS) entry which is preliminary data.</text>
</comment>
<dbReference type="AlphaFoldDB" id="A0A7X9XBI7"/>
<name>A0A7X9XBI7_9BACT</name>
<reference evidence="1 2" key="1">
    <citation type="submission" date="2020-04" db="EMBL/GenBank/DDBJ databases">
        <title>Flammeovirga sp. SR4, a novel species isolated from seawater.</title>
        <authorList>
            <person name="Wang X."/>
        </authorList>
    </citation>
    <scope>NUCLEOTIDE SEQUENCE [LARGE SCALE GENOMIC DNA]</scope>
    <source>
        <strain evidence="1 2">ATCC 23126</strain>
    </source>
</reference>
<dbReference type="Proteomes" id="UP000576082">
    <property type="component" value="Unassembled WGS sequence"/>
</dbReference>
<evidence type="ECO:0000313" key="2">
    <source>
        <dbReference type="Proteomes" id="UP000576082"/>
    </source>
</evidence>
<organism evidence="1 2">
    <name type="scientific">Flammeovirga aprica JL-4</name>
    <dbReference type="NCBI Taxonomy" id="694437"/>
    <lineage>
        <taxon>Bacteria</taxon>
        <taxon>Pseudomonadati</taxon>
        <taxon>Bacteroidota</taxon>
        <taxon>Cytophagia</taxon>
        <taxon>Cytophagales</taxon>
        <taxon>Flammeovirgaceae</taxon>
        <taxon>Flammeovirga</taxon>
    </lineage>
</organism>